<organism evidence="2">
    <name type="scientific">marine metagenome</name>
    <dbReference type="NCBI Taxonomy" id="408172"/>
    <lineage>
        <taxon>unclassified sequences</taxon>
        <taxon>metagenomes</taxon>
        <taxon>ecological metagenomes</taxon>
    </lineage>
</organism>
<sequence>MVTIRAERDDDHRGVFELNQDVFATDAEARLVEALRREAIPAISLVAEVNDAIVGHIFFSPVTVGGRGGDLRMMGLAPMAVQEKFQRQGIGRQLVEKGLKTCQEAGTDLVFVLGHPDYYPKFGFQPVASLGLHYADPKLDVCFFVKELKAEALQGVVGTVAYHPVFDRAFEV</sequence>
<dbReference type="Pfam" id="PF13527">
    <property type="entry name" value="Acetyltransf_9"/>
    <property type="match status" value="1"/>
</dbReference>
<dbReference type="AlphaFoldDB" id="A0A381SP47"/>
<proteinExistence type="predicted"/>
<protein>
    <recommendedName>
        <fullName evidence="1">N-acetyltransferase domain-containing protein</fullName>
    </recommendedName>
</protein>
<reference evidence="2" key="1">
    <citation type="submission" date="2018-05" db="EMBL/GenBank/DDBJ databases">
        <authorList>
            <person name="Lanie J.A."/>
            <person name="Ng W.-L."/>
            <person name="Kazmierczak K.M."/>
            <person name="Andrzejewski T.M."/>
            <person name="Davidsen T.M."/>
            <person name="Wayne K.J."/>
            <person name="Tettelin H."/>
            <person name="Glass J.I."/>
            <person name="Rusch D."/>
            <person name="Podicherti R."/>
            <person name="Tsui H.-C.T."/>
            <person name="Winkler M.E."/>
        </authorList>
    </citation>
    <scope>NUCLEOTIDE SEQUENCE</scope>
</reference>
<feature type="domain" description="N-acetyltransferase" evidence="1">
    <location>
        <begin position="2"/>
        <end position="151"/>
    </location>
</feature>
<dbReference type="SUPFAM" id="SSF55729">
    <property type="entry name" value="Acyl-CoA N-acyltransferases (Nat)"/>
    <property type="match status" value="1"/>
</dbReference>
<accession>A0A381SP47</accession>
<gene>
    <name evidence="2" type="ORF">METZ01_LOCUS58654</name>
</gene>
<evidence type="ECO:0000313" key="2">
    <source>
        <dbReference type="EMBL" id="SVA05800.1"/>
    </source>
</evidence>
<dbReference type="GO" id="GO:0016747">
    <property type="term" value="F:acyltransferase activity, transferring groups other than amino-acyl groups"/>
    <property type="evidence" value="ECO:0007669"/>
    <property type="project" value="InterPro"/>
</dbReference>
<dbReference type="InterPro" id="IPR000182">
    <property type="entry name" value="GNAT_dom"/>
</dbReference>
<dbReference type="Gene3D" id="3.40.630.30">
    <property type="match status" value="1"/>
</dbReference>
<evidence type="ECO:0000259" key="1">
    <source>
        <dbReference type="PROSITE" id="PS51186"/>
    </source>
</evidence>
<name>A0A381SP47_9ZZZZ</name>
<dbReference type="InterPro" id="IPR016181">
    <property type="entry name" value="Acyl_CoA_acyltransferase"/>
</dbReference>
<dbReference type="PROSITE" id="PS51186">
    <property type="entry name" value="GNAT"/>
    <property type="match status" value="1"/>
</dbReference>
<dbReference type="CDD" id="cd04301">
    <property type="entry name" value="NAT_SF"/>
    <property type="match status" value="1"/>
</dbReference>
<dbReference type="EMBL" id="UINC01003377">
    <property type="protein sequence ID" value="SVA05800.1"/>
    <property type="molecule type" value="Genomic_DNA"/>
</dbReference>